<dbReference type="PANTHER" id="PTHR43179">
    <property type="entry name" value="RHAMNOSYLTRANSFERASE WBBL"/>
    <property type="match status" value="1"/>
</dbReference>
<dbReference type="Gene3D" id="3.90.550.10">
    <property type="entry name" value="Spore Coat Polysaccharide Biosynthesis Protein SpsA, Chain A"/>
    <property type="match status" value="2"/>
</dbReference>
<dbReference type="OrthoDB" id="153025at2"/>
<evidence type="ECO:0000256" key="3">
    <source>
        <dbReference type="ARBA" id="ARBA00022676"/>
    </source>
</evidence>
<dbReference type="PANTHER" id="PTHR43179:SF12">
    <property type="entry name" value="GALACTOFURANOSYLTRANSFERASE GLFT2"/>
    <property type="match status" value="1"/>
</dbReference>
<evidence type="ECO:0000256" key="1">
    <source>
        <dbReference type="ARBA" id="ARBA00004776"/>
    </source>
</evidence>
<reference evidence="6 7" key="1">
    <citation type="submission" date="2016-06" db="EMBL/GenBank/DDBJ databases">
        <authorList>
            <person name="Kjaerup R.B."/>
            <person name="Dalgaard T.S."/>
            <person name="Juul-Madsen H.R."/>
        </authorList>
    </citation>
    <scope>NUCLEOTIDE SEQUENCE [LARGE SCALE GENOMIC DNA]</scope>
    <source>
        <strain evidence="6 7">DSM 45577</strain>
    </source>
</reference>
<dbReference type="STRING" id="683228.GA0070617_3819"/>
<sequence>MNVRNPVSLGVVVCTYTQRRETGLRRLVDAVRAELGPADRLHIVVDHNPTLAARLSTWGRPAPGAVTVLGNTHAPGLSGARNTGVEAGTEEVLVFFDDDAVPRPGWATAVRERFSQPDTDMVGGAVDADWADRTTTPPWFPPEYGWVVGCDYPGLPDDGARIRNPIGACMAVRRRVFDQVGLFTEGIGRRGEHPVGCEETELAIRFAAARPEARIVRDTRLRVDHLVPPARQRPTYLVRRCFHEGRSKAQLVRLVGRSALSAERAHVAGSLTRGWRRDALRFLRGERAAGARLGLSMAGLACAGLGYLTGFTPRRGGSAPQVRPETGGTPGGLPAVSIVLCTLGTSPHLRDSVEALTAQDLPDIEILVVDNDPRSGATRRVLAGLHDERLRIVEEPRRGLSQARNRGVRAARAQVVAFTDDDAIAAPTWARVLTGGFAPPDDDVVCVTGRVLAAATDTDPQRWFEAGAGFDKGAQPLVWRPGHEPDPGADAGPRGPLYPYAAGEFGSGNNMAFLRSFLLRTGGFAATLGAGAPTRGGEDLDMFRRVVLAGHGLRYEPTAVVHHHHRPTLTALRTQMYGYGTGMAASVTRYALSSPAAFTRIVRRLPTAAAMLLSPTSRKNSRKDPGYPRALDRAERLGYLTGPVLFVAAAARDALVGGGR</sequence>
<evidence type="ECO:0000256" key="2">
    <source>
        <dbReference type="ARBA" id="ARBA00006739"/>
    </source>
</evidence>
<dbReference type="Pfam" id="PF00535">
    <property type="entry name" value="Glycos_transf_2"/>
    <property type="match status" value="2"/>
</dbReference>
<dbReference type="InterPro" id="IPR001173">
    <property type="entry name" value="Glyco_trans_2-like"/>
</dbReference>
<proteinExistence type="inferred from homology"/>
<feature type="domain" description="Glycosyltransferase 2-like" evidence="5">
    <location>
        <begin position="11"/>
        <end position="180"/>
    </location>
</feature>
<comment type="pathway">
    <text evidence="1">Cell wall biogenesis; cell wall polysaccharide biosynthesis.</text>
</comment>
<feature type="domain" description="Glycosyltransferase 2-like" evidence="5">
    <location>
        <begin position="337"/>
        <end position="462"/>
    </location>
</feature>
<evidence type="ECO:0000313" key="6">
    <source>
        <dbReference type="EMBL" id="SCL58439.1"/>
    </source>
</evidence>
<dbReference type="Proteomes" id="UP000198937">
    <property type="component" value="Unassembled WGS sequence"/>
</dbReference>
<comment type="similarity">
    <text evidence="2">Belongs to the glycosyltransferase 2 family.</text>
</comment>
<evidence type="ECO:0000256" key="4">
    <source>
        <dbReference type="ARBA" id="ARBA00022679"/>
    </source>
</evidence>
<dbReference type="EMBL" id="FMIA01000002">
    <property type="protein sequence ID" value="SCL58439.1"/>
    <property type="molecule type" value="Genomic_DNA"/>
</dbReference>
<keyword evidence="4 6" id="KW-0808">Transferase</keyword>
<name>A0A1C6UXA9_9ACTN</name>
<dbReference type="SUPFAM" id="SSF53448">
    <property type="entry name" value="Nucleotide-diphospho-sugar transferases"/>
    <property type="match status" value="2"/>
</dbReference>
<dbReference type="AlphaFoldDB" id="A0A1C6UXA9"/>
<dbReference type="GO" id="GO:0016757">
    <property type="term" value="F:glycosyltransferase activity"/>
    <property type="evidence" value="ECO:0007669"/>
    <property type="project" value="UniProtKB-KW"/>
</dbReference>
<dbReference type="RefSeq" id="WP_091440093.1">
    <property type="nucleotide sequence ID" value="NZ_BMMJ01000014.1"/>
</dbReference>
<dbReference type="InterPro" id="IPR029044">
    <property type="entry name" value="Nucleotide-diphossugar_trans"/>
</dbReference>
<organism evidence="6 7">
    <name type="scientific">Micromonospora yangpuensis</name>
    <dbReference type="NCBI Taxonomy" id="683228"/>
    <lineage>
        <taxon>Bacteria</taxon>
        <taxon>Bacillati</taxon>
        <taxon>Actinomycetota</taxon>
        <taxon>Actinomycetes</taxon>
        <taxon>Micromonosporales</taxon>
        <taxon>Micromonosporaceae</taxon>
        <taxon>Micromonospora</taxon>
    </lineage>
</organism>
<gene>
    <name evidence="6" type="ORF">GA0070617_3819</name>
</gene>
<keyword evidence="3" id="KW-0328">Glycosyltransferase</keyword>
<evidence type="ECO:0000259" key="5">
    <source>
        <dbReference type="Pfam" id="PF00535"/>
    </source>
</evidence>
<protein>
    <submittedName>
        <fullName evidence="6">Glycosyl transferase family 2</fullName>
    </submittedName>
</protein>
<keyword evidence="7" id="KW-1185">Reference proteome</keyword>
<accession>A0A1C6UXA9</accession>
<evidence type="ECO:0000313" key="7">
    <source>
        <dbReference type="Proteomes" id="UP000198937"/>
    </source>
</evidence>